<feature type="region of interest" description="Disordered" evidence="1">
    <location>
        <begin position="55"/>
        <end position="88"/>
    </location>
</feature>
<feature type="chain" id="PRO_5012639048" description="Transmembrane protein" evidence="2">
    <location>
        <begin position="21"/>
        <end position="88"/>
    </location>
</feature>
<accession>A0A1R3JMS6</accession>
<proteinExistence type="predicted"/>
<gene>
    <name evidence="3" type="ORF">COLO4_15450</name>
</gene>
<comment type="caution">
    <text evidence="3">The sequence shown here is derived from an EMBL/GenBank/DDBJ whole genome shotgun (WGS) entry which is preliminary data.</text>
</comment>
<evidence type="ECO:0000313" key="4">
    <source>
        <dbReference type="Proteomes" id="UP000187203"/>
    </source>
</evidence>
<organism evidence="3 4">
    <name type="scientific">Corchorus olitorius</name>
    <dbReference type="NCBI Taxonomy" id="93759"/>
    <lineage>
        <taxon>Eukaryota</taxon>
        <taxon>Viridiplantae</taxon>
        <taxon>Streptophyta</taxon>
        <taxon>Embryophyta</taxon>
        <taxon>Tracheophyta</taxon>
        <taxon>Spermatophyta</taxon>
        <taxon>Magnoliopsida</taxon>
        <taxon>eudicotyledons</taxon>
        <taxon>Gunneridae</taxon>
        <taxon>Pentapetalae</taxon>
        <taxon>rosids</taxon>
        <taxon>malvids</taxon>
        <taxon>Malvales</taxon>
        <taxon>Malvaceae</taxon>
        <taxon>Grewioideae</taxon>
        <taxon>Apeibeae</taxon>
        <taxon>Corchorus</taxon>
    </lineage>
</organism>
<protein>
    <recommendedName>
        <fullName evidence="5">Transmembrane protein</fullName>
    </recommendedName>
</protein>
<name>A0A1R3JMS6_9ROSI</name>
<reference evidence="4" key="1">
    <citation type="submission" date="2013-09" db="EMBL/GenBank/DDBJ databases">
        <title>Corchorus olitorius genome sequencing.</title>
        <authorList>
            <person name="Alam M."/>
            <person name="Haque M.S."/>
            <person name="Islam M.S."/>
            <person name="Emdad E.M."/>
            <person name="Islam M.M."/>
            <person name="Ahmed B."/>
            <person name="Halim A."/>
            <person name="Hossen Q.M.M."/>
            <person name="Hossain M.Z."/>
            <person name="Ahmed R."/>
            <person name="Khan M.M."/>
            <person name="Islam R."/>
            <person name="Rashid M.M."/>
            <person name="Khan S.A."/>
            <person name="Rahman M.S."/>
            <person name="Alam M."/>
            <person name="Yahiya A.S."/>
            <person name="Khan M.S."/>
            <person name="Azam M.S."/>
            <person name="Haque T."/>
            <person name="Lashkar M.Z.H."/>
            <person name="Akhand A.I."/>
            <person name="Morshed G."/>
            <person name="Roy S."/>
            <person name="Uddin K.S."/>
            <person name="Rabeya T."/>
            <person name="Hossain A.S."/>
            <person name="Chowdhury A."/>
            <person name="Snigdha A.R."/>
            <person name="Mortoza M.S."/>
            <person name="Matin S.A."/>
            <person name="Hoque S.M.E."/>
            <person name="Islam M.K."/>
            <person name="Roy D.K."/>
            <person name="Haider R."/>
            <person name="Moosa M.M."/>
            <person name="Elias S.M."/>
            <person name="Hasan A.M."/>
            <person name="Jahan S."/>
            <person name="Shafiuddin M."/>
            <person name="Mahmood N."/>
            <person name="Shommy N.S."/>
        </authorList>
    </citation>
    <scope>NUCLEOTIDE SEQUENCE [LARGE SCALE GENOMIC DNA]</scope>
    <source>
        <strain evidence="4">cv. O-4</strain>
    </source>
</reference>
<evidence type="ECO:0000313" key="3">
    <source>
        <dbReference type="EMBL" id="OMO96158.1"/>
    </source>
</evidence>
<sequence>MNVAKSWLLTFMLIAGTLLSHNIHMITATKGVSGSSFDGSFSHNFQSEFKYVLSRQMLKPGQPPPPPPKGATRPQPKLRPSPPPPIST</sequence>
<dbReference type="EMBL" id="AWUE01015683">
    <property type="protein sequence ID" value="OMO96158.1"/>
    <property type="molecule type" value="Genomic_DNA"/>
</dbReference>
<evidence type="ECO:0008006" key="5">
    <source>
        <dbReference type="Google" id="ProtNLM"/>
    </source>
</evidence>
<evidence type="ECO:0000256" key="2">
    <source>
        <dbReference type="SAM" id="SignalP"/>
    </source>
</evidence>
<keyword evidence="4" id="KW-1185">Reference proteome</keyword>
<dbReference type="OrthoDB" id="10443285at2759"/>
<feature type="signal peptide" evidence="2">
    <location>
        <begin position="1"/>
        <end position="20"/>
    </location>
</feature>
<evidence type="ECO:0000256" key="1">
    <source>
        <dbReference type="SAM" id="MobiDB-lite"/>
    </source>
</evidence>
<keyword evidence="2" id="KW-0732">Signal</keyword>
<feature type="compositionally biased region" description="Pro residues" evidence="1">
    <location>
        <begin position="77"/>
        <end position="88"/>
    </location>
</feature>
<dbReference type="Proteomes" id="UP000187203">
    <property type="component" value="Unassembled WGS sequence"/>
</dbReference>
<dbReference type="AlphaFoldDB" id="A0A1R3JMS6"/>